<evidence type="ECO:0000256" key="13">
    <source>
        <dbReference type="PIRNR" id="PIRNR018425"/>
    </source>
</evidence>
<dbReference type="GO" id="GO:0003723">
    <property type="term" value="F:RNA binding"/>
    <property type="evidence" value="ECO:0007669"/>
    <property type="project" value="UniProtKB-UniRule"/>
</dbReference>
<dbReference type="GO" id="GO:1990817">
    <property type="term" value="F:poly(A) RNA polymerase activity"/>
    <property type="evidence" value="ECO:0007669"/>
    <property type="project" value="UniProtKB-UniRule"/>
</dbReference>
<dbReference type="Pfam" id="PF20750">
    <property type="entry name" value="PAP_NTPase"/>
    <property type="match status" value="1"/>
</dbReference>
<evidence type="ECO:0000256" key="10">
    <source>
        <dbReference type="ARBA" id="ARBA00022842"/>
    </source>
</evidence>
<evidence type="ECO:0000256" key="5">
    <source>
        <dbReference type="ARBA" id="ARBA00022679"/>
    </source>
</evidence>
<sequence length="685" mass="77137">MATTVQQNGQVRFGITEPISLGGPTKLDVIKTKALEKYLQDAGLYETNEEALRREEVLGRLDEIVKTWIKKISRDKGLSDETIEQANAKIFTFGSYRLKVHGPGADIDTLCVGPRYATRGNCFFGELHRMLSELPEVTELHSVPDAYVPLMGFKLNGVSIDLLYAKLPLWIIPEDLDLSKDSILENADEQTVRSLNGCRVTDQIFRLVPNIQSFRTTLRCIRFWAKKRGVYSNVSGFLGGINWALLVARICQLYPNALPNMLVSRFFRVYTQWRWPNPILLCSIDDEGSYSLGLQVWDPRRNPKDCLHKMPIITPAYPCMNSSYNVSASTLRIMTGEFQRGKDICEAMEAKEADQWDTLFEPFGFFEAYKNYLQINISASNVENLKKWRGWVESRFRQLTLMIERHTYDMLQCHPHPRGFQEDSRPLQCSLFMGLQRKQGVPAAGGKPFDIRRTIEEFKNTVYGYMLFVPGMEVSVSHVMRRNIPSFVFPGGVRPLRKSKGTWDSKRSSEERVSSTGSSSTITSLENKAVKKRKLGDDETLTDQSRNSKRVAVSVHLEKGEDGSPNSSVESICSAPMKDDCSKGAGESHLVEKKATPQASHCQESEEVEDNFGFRNQVVKQVSVSAITSNGSSLSNGAVEVEELEDVLVQQPVVTHKASVQQRKPIIKLNFTSLGTTNAKNIRAC</sequence>
<evidence type="ECO:0000256" key="12">
    <source>
        <dbReference type="ARBA" id="ARBA00048830"/>
    </source>
</evidence>
<keyword evidence="4 13" id="KW-0507">mRNA processing</keyword>
<feature type="region of interest" description="Disordered" evidence="16">
    <location>
        <begin position="498"/>
        <end position="551"/>
    </location>
</feature>
<evidence type="ECO:0000256" key="1">
    <source>
        <dbReference type="ARBA" id="ARBA00001936"/>
    </source>
</evidence>
<dbReference type="FunFam" id="1.10.1410.10:FF:000001">
    <property type="entry name" value="Putative poly(A) polymerase gamma"/>
    <property type="match status" value="1"/>
</dbReference>
<evidence type="ECO:0000256" key="4">
    <source>
        <dbReference type="ARBA" id="ARBA00022664"/>
    </source>
</evidence>
<comment type="subcellular location">
    <subcellularLocation>
        <location evidence="2 13">Nucleus</location>
    </subcellularLocation>
</comment>
<keyword evidence="21" id="KW-1185">Reference proteome</keyword>
<dbReference type="InterPro" id="IPR007012">
    <property type="entry name" value="PolA_pol_cen_dom"/>
</dbReference>
<evidence type="ECO:0000313" key="20">
    <source>
        <dbReference type="EMBL" id="CAH8381734.1"/>
    </source>
</evidence>
<name>A0ABC8LE08_ERUVS</name>
<feature type="binding site" evidence="15">
    <location>
        <position position="106"/>
    </location>
    <ligand>
        <name>Mg(2+)</name>
        <dbReference type="ChEBI" id="CHEBI:18420"/>
        <label>2</label>
        <note>catalytic</note>
    </ligand>
</feature>
<dbReference type="Gene3D" id="3.30.70.590">
    <property type="entry name" value="Poly(A) polymerase predicted RNA binding domain"/>
    <property type="match status" value="1"/>
</dbReference>
<dbReference type="PANTHER" id="PTHR10682:SF37">
    <property type="entry name" value="POLY(A) POLYMERASE"/>
    <property type="match status" value="1"/>
</dbReference>
<evidence type="ECO:0000313" key="21">
    <source>
        <dbReference type="Proteomes" id="UP001642260"/>
    </source>
</evidence>
<gene>
    <name evidence="20" type="ORF">ERUC_LOCUS34217</name>
</gene>
<feature type="domain" description="Poly(A) polymerase RNA-binding" evidence="17">
    <location>
        <begin position="365"/>
        <end position="423"/>
    </location>
</feature>
<comment type="similarity">
    <text evidence="3 13">Belongs to the poly(A) polymerase family.</text>
</comment>
<comment type="function">
    <text evidence="13">Polymerase that creates the 3'-poly(A) tail of mRNA's.</text>
</comment>
<dbReference type="InterPro" id="IPR007010">
    <property type="entry name" value="PolA_pol_RNA-bd_dom"/>
</dbReference>
<dbReference type="FunFam" id="3.30.70.590:FF:000002">
    <property type="entry name" value="Nuclear poly(A) polymerase 4"/>
    <property type="match status" value="1"/>
</dbReference>
<keyword evidence="9 13" id="KW-0067">ATP-binding</keyword>
<accession>A0ABC8LE08</accession>
<keyword evidence="8 13" id="KW-0547">Nucleotide-binding</keyword>
<feature type="domain" description="Poly(A) polymerase central" evidence="18">
    <location>
        <begin position="213"/>
        <end position="361"/>
    </location>
</feature>
<dbReference type="AlphaFoldDB" id="A0ABC8LE08"/>
<feature type="binding site" evidence="14">
    <location>
        <position position="231"/>
    </location>
    <ligand>
        <name>ATP</name>
        <dbReference type="ChEBI" id="CHEBI:30616"/>
    </ligand>
</feature>
<evidence type="ECO:0000259" key="17">
    <source>
        <dbReference type="Pfam" id="PF04926"/>
    </source>
</evidence>
<feature type="binding site" evidence="14">
    <location>
        <position position="161"/>
    </location>
    <ligand>
        <name>ATP</name>
        <dbReference type="ChEBI" id="CHEBI:30616"/>
    </ligand>
</feature>
<evidence type="ECO:0000256" key="14">
    <source>
        <dbReference type="PIRSR" id="PIRSR018425-1"/>
    </source>
</evidence>
<feature type="compositionally biased region" description="Basic and acidic residues" evidence="16">
    <location>
        <begin position="501"/>
        <end position="513"/>
    </location>
</feature>
<dbReference type="Pfam" id="PF04928">
    <property type="entry name" value="PAP_central"/>
    <property type="match status" value="1"/>
</dbReference>
<dbReference type="PANTHER" id="PTHR10682">
    <property type="entry name" value="POLY A POLYMERASE"/>
    <property type="match status" value="1"/>
</dbReference>
<evidence type="ECO:0000256" key="7">
    <source>
        <dbReference type="ARBA" id="ARBA00022723"/>
    </source>
</evidence>
<feature type="binding site" evidence="14">
    <location>
        <begin position="106"/>
        <end position="108"/>
    </location>
    <ligand>
        <name>ATP</name>
        <dbReference type="ChEBI" id="CHEBI:30616"/>
    </ligand>
</feature>
<dbReference type="InterPro" id="IPR014492">
    <property type="entry name" value="PolyA_polymerase"/>
</dbReference>
<dbReference type="EMBL" id="CAKOAT010519599">
    <property type="protein sequence ID" value="CAH8381734.1"/>
    <property type="molecule type" value="Genomic_DNA"/>
</dbReference>
<dbReference type="InterPro" id="IPR048840">
    <property type="entry name" value="PolA_pol_NTPase"/>
</dbReference>
<comment type="caution">
    <text evidence="20">The sequence shown here is derived from an EMBL/GenBank/DDBJ whole genome shotgun (WGS) entry which is preliminary data.</text>
</comment>
<keyword evidence="11 13" id="KW-0539">Nucleus</keyword>
<evidence type="ECO:0000256" key="9">
    <source>
        <dbReference type="ARBA" id="ARBA00022840"/>
    </source>
</evidence>
<evidence type="ECO:0000256" key="15">
    <source>
        <dbReference type="PIRSR" id="PIRSR018425-2"/>
    </source>
</evidence>
<feature type="compositionally biased region" description="Low complexity" evidence="16">
    <location>
        <begin position="514"/>
        <end position="526"/>
    </location>
</feature>
<dbReference type="GO" id="GO:0006397">
    <property type="term" value="P:mRNA processing"/>
    <property type="evidence" value="ECO:0007669"/>
    <property type="project" value="UniProtKB-KW"/>
</dbReference>
<dbReference type="SUPFAM" id="SSF81631">
    <property type="entry name" value="PAP/OAS1 substrate-binding domain"/>
    <property type="match status" value="1"/>
</dbReference>
<evidence type="ECO:0000256" key="8">
    <source>
        <dbReference type="ARBA" id="ARBA00022741"/>
    </source>
</evidence>
<dbReference type="GO" id="GO:0005634">
    <property type="term" value="C:nucleus"/>
    <property type="evidence" value="ECO:0007669"/>
    <property type="project" value="UniProtKB-SubCell"/>
</dbReference>
<dbReference type="Gene3D" id="1.10.1410.10">
    <property type="match status" value="1"/>
</dbReference>
<dbReference type="CDD" id="cd05402">
    <property type="entry name" value="NT_PAP_TUTase"/>
    <property type="match status" value="1"/>
</dbReference>
<dbReference type="Pfam" id="PF04926">
    <property type="entry name" value="PAP_RNA-bind"/>
    <property type="match status" value="1"/>
</dbReference>
<evidence type="ECO:0000256" key="6">
    <source>
        <dbReference type="ARBA" id="ARBA00022695"/>
    </source>
</evidence>
<evidence type="ECO:0000256" key="16">
    <source>
        <dbReference type="SAM" id="MobiDB-lite"/>
    </source>
</evidence>
<keyword evidence="5 13" id="KW-0808">Transferase</keyword>
<protein>
    <recommendedName>
        <fullName evidence="13">Poly(A) polymerase</fullName>
        <ecNumber evidence="13">2.7.7.19</ecNumber>
    </recommendedName>
</protein>
<comment type="cofactor">
    <cofactor evidence="15">
        <name>Mg(2+)</name>
        <dbReference type="ChEBI" id="CHEBI:18420"/>
    </cofactor>
    <text evidence="15">Binds 2 magnesium ions. Also active with manganese.</text>
</comment>
<dbReference type="SUPFAM" id="SSF81301">
    <property type="entry name" value="Nucleotidyltransferase"/>
    <property type="match status" value="1"/>
</dbReference>
<dbReference type="InterPro" id="IPR011068">
    <property type="entry name" value="NuclTrfase_I-like_C"/>
</dbReference>
<evidence type="ECO:0000256" key="2">
    <source>
        <dbReference type="ARBA" id="ARBA00004123"/>
    </source>
</evidence>
<keyword evidence="7 15" id="KW-0479">Metal-binding</keyword>
<dbReference type="InterPro" id="IPR043519">
    <property type="entry name" value="NT_sf"/>
</dbReference>
<feature type="binding site" evidence="15">
    <location>
        <position position="108"/>
    </location>
    <ligand>
        <name>Mg(2+)</name>
        <dbReference type="ChEBI" id="CHEBI:18420"/>
        <label>1</label>
        <note>catalytic</note>
    </ligand>
</feature>
<evidence type="ECO:0000256" key="11">
    <source>
        <dbReference type="ARBA" id="ARBA00023242"/>
    </source>
</evidence>
<evidence type="ECO:0000259" key="18">
    <source>
        <dbReference type="Pfam" id="PF04928"/>
    </source>
</evidence>
<evidence type="ECO:0000256" key="3">
    <source>
        <dbReference type="ARBA" id="ARBA00010912"/>
    </source>
</evidence>
<feature type="binding site" evidence="14">
    <location>
        <begin position="93"/>
        <end position="95"/>
    </location>
    <ligand>
        <name>ATP</name>
        <dbReference type="ChEBI" id="CHEBI:30616"/>
    </ligand>
</feature>
<dbReference type="EC" id="2.7.7.19" evidence="13"/>
<dbReference type="GO" id="GO:0005524">
    <property type="term" value="F:ATP binding"/>
    <property type="evidence" value="ECO:0007669"/>
    <property type="project" value="UniProtKB-UniRule"/>
</dbReference>
<dbReference type="FunFam" id="3.30.460.10:FF:000002">
    <property type="entry name" value="Poly(A) polymerase alpha, putative"/>
    <property type="match status" value="1"/>
</dbReference>
<dbReference type="GO" id="GO:0046872">
    <property type="term" value="F:metal ion binding"/>
    <property type="evidence" value="ECO:0007669"/>
    <property type="project" value="UniProtKB-KW"/>
</dbReference>
<keyword evidence="10 15" id="KW-0460">Magnesium</keyword>
<feature type="binding site" evidence="15">
    <location>
        <position position="106"/>
    </location>
    <ligand>
        <name>Mg(2+)</name>
        <dbReference type="ChEBI" id="CHEBI:18420"/>
        <label>1</label>
        <note>catalytic</note>
    </ligand>
</feature>
<dbReference type="PIRSF" id="PIRSF018425">
    <property type="entry name" value="PolyA_polymerase"/>
    <property type="match status" value="1"/>
</dbReference>
<dbReference type="Gene3D" id="3.30.460.10">
    <property type="entry name" value="Beta Polymerase, domain 2"/>
    <property type="match status" value="1"/>
</dbReference>
<reference evidence="20 21" key="1">
    <citation type="submission" date="2022-03" db="EMBL/GenBank/DDBJ databases">
        <authorList>
            <person name="Macdonald S."/>
            <person name="Ahmed S."/>
            <person name="Newling K."/>
        </authorList>
    </citation>
    <scope>NUCLEOTIDE SEQUENCE [LARGE SCALE GENOMIC DNA]</scope>
</reference>
<comment type="cofactor">
    <cofactor evidence="1">
        <name>Mn(2+)</name>
        <dbReference type="ChEBI" id="CHEBI:29035"/>
    </cofactor>
</comment>
<comment type="catalytic activity">
    <reaction evidence="12 13">
        <text>RNA(n) + ATP = RNA(n)-3'-adenine ribonucleotide + diphosphate</text>
        <dbReference type="Rhea" id="RHEA:11332"/>
        <dbReference type="Rhea" id="RHEA-COMP:14527"/>
        <dbReference type="Rhea" id="RHEA-COMP:17347"/>
        <dbReference type="ChEBI" id="CHEBI:30616"/>
        <dbReference type="ChEBI" id="CHEBI:33019"/>
        <dbReference type="ChEBI" id="CHEBI:140395"/>
        <dbReference type="ChEBI" id="CHEBI:173115"/>
        <dbReference type="EC" id="2.7.7.19"/>
    </reaction>
</comment>
<keyword evidence="6" id="KW-0548">Nucleotidyltransferase</keyword>
<feature type="binding site" evidence="15">
    <location>
        <position position="161"/>
    </location>
    <ligand>
        <name>Mg(2+)</name>
        <dbReference type="ChEBI" id="CHEBI:18420"/>
        <label>2</label>
        <note>catalytic</note>
    </ligand>
</feature>
<evidence type="ECO:0000259" key="19">
    <source>
        <dbReference type="Pfam" id="PF20750"/>
    </source>
</evidence>
<feature type="domain" description="Poly(A) polymerase nucleotidyltransferase" evidence="19">
    <location>
        <begin position="14"/>
        <end position="208"/>
    </location>
</feature>
<dbReference type="Proteomes" id="UP001642260">
    <property type="component" value="Unassembled WGS sequence"/>
</dbReference>
<feature type="binding site" evidence="15">
    <location>
        <position position="108"/>
    </location>
    <ligand>
        <name>Mg(2+)</name>
        <dbReference type="ChEBI" id="CHEBI:18420"/>
        <label>2</label>
        <note>catalytic</note>
    </ligand>
</feature>
<dbReference type="SUPFAM" id="SSF55003">
    <property type="entry name" value="PAP/Archaeal CCA-adding enzyme, C-terminal domain"/>
    <property type="match status" value="1"/>
</dbReference>
<proteinExistence type="inferred from homology"/>
<organism evidence="20 21">
    <name type="scientific">Eruca vesicaria subsp. sativa</name>
    <name type="common">Garden rocket</name>
    <name type="synonym">Eruca sativa</name>
    <dbReference type="NCBI Taxonomy" id="29727"/>
    <lineage>
        <taxon>Eukaryota</taxon>
        <taxon>Viridiplantae</taxon>
        <taxon>Streptophyta</taxon>
        <taxon>Embryophyta</taxon>
        <taxon>Tracheophyta</taxon>
        <taxon>Spermatophyta</taxon>
        <taxon>Magnoliopsida</taxon>
        <taxon>eudicotyledons</taxon>
        <taxon>Gunneridae</taxon>
        <taxon>Pentapetalae</taxon>
        <taxon>rosids</taxon>
        <taxon>malvids</taxon>
        <taxon>Brassicales</taxon>
        <taxon>Brassicaceae</taxon>
        <taxon>Brassiceae</taxon>
        <taxon>Eruca</taxon>
    </lineage>
</organism>